<sequence length="529" mass="62187">MEFFTKKDLDYYSSVIGPKYDKRSIEWDTIKNKLINNGVFDKTEHWAKLLQRLGYTFNFRYDWQISGKIRHYTWAKVYLKGQEDSRILFTVGVGSRVATGLKVHDLHFKLDCRRDKLSKYQVELFDNYIKSNNVNYLGIIRNENLKDYSWESLINETRDLFQSLEFHYLKLIDIIWPEGSHISPKVARICWNDLGWEKPSGKKGKSTNSDTFESKGYGHEEWLFDLDRVIDGYHYGFVQAFNKGQHYGKKFDLHLYTLKYVNASAQYFWAGRIKETAVLTKEEQESILKIYKGNGWYSEMMQELNDAGVKERDLEMVSEAELFNVKFKIDSDNFIKFDELKEITNPSEEIGLGYTRYGIKGLNKTTQTIINTSKNYKFRPGHNPTKTGTSKTKFVKRTINRTLNHKKIQESMFNQLVLVHGKDNVGTEVPTGFGTNIDVVVLQPDKSEWFYEVKTYNQPIICIREALGQVLEYAMFSKNNRADKLIVVGINKPNKLEHEYLDHLREVTKLKLFYQVFDFFKNQLINKLY</sequence>
<dbReference type="Proteomes" id="UP000183209">
    <property type="component" value="Unassembled WGS sequence"/>
</dbReference>
<dbReference type="AlphaFoldDB" id="A0A1I6PV92"/>
<evidence type="ECO:0000313" key="2">
    <source>
        <dbReference type="Proteomes" id="UP000183209"/>
    </source>
</evidence>
<name>A0A1I6PV92_9FLAO</name>
<organism evidence="1 2">
    <name type="scientific">Zhouia amylolytica</name>
    <dbReference type="NCBI Taxonomy" id="376730"/>
    <lineage>
        <taxon>Bacteria</taxon>
        <taxon>Pseudomonadati</taxon>
        <taxon>Bacteroidota</taxon>
        <taxon>Flavobacteriia</taxon>
        <taxon>Flavobacteriales</taxon>
        <taxon>Flavobacteriaceae</taxon>
        <taxon>Zhouia</taxon>
    </lineage>
</organism>
<protein>
    <submittedName>
        <fullName evidence="1">Uncharacterized protein</fullName>
    </submittedName>
</protein>
<dbReference type="EMBL" id="FPAG01000001">
    <property type="protein sequence ID" value="SFS44082.1"/>
    <property type="molecule type" value="Genomic_DNA"/>
</dbReference>
<proteinExistence type="predicted"/>
<dbReference type="RefSeq" id="WP_074976647.1">
    <property type="nucleotide sequence ID" value="NZ_FPAG01000001.1"/>
</dbReference>
<dbReference type="OrthoDB" id="6402880at2"/>
<evidence type="ECO:0000313" key="1">
    <source>
        <dbReference type="EMBL" id="SFS44082.1"/>
    </source>
</evidence>
<reference evidence="1 2" key="1">
    <citation type="submission" date="2016-10" db="EMBL/GenBank/DDBJ databases">
        <authorList>
            <person name="de Groot N.N."/>
        </authorList>
    </citation>
    <scope>NUCLEOTIDE SEQUENCE [LARGE SCALE GENOMIC DNA]</scope>
    <source>
        <strain evidence="1 2">CGMCC 1.6114</strain>
    </source>
</reference>
<gene>
    <name evidence="1" type="ORF">SAMN04487906_0492</name>
</gene>
<accession>A0A1I6PV92</accession>